<protein>
    <submittedName>
        <fullName evidence="2">Uncharacterized protein</fullName>
    </submittedName>
</protein>
<accession>A0AA35Z0A3</accession>
<evidence type="ECO:0000256" key="1">
    <source>
        <dbReference type="SAM" id="MobiDB-lite"/>
    </source>
</evidence>
<sequence length="332" mass="37732">MMVVRTHFQATVIRSSHIQERENTLNLRFKCVCKHWLDLISQPSFSCFYCSRMLTASALSSSLLFRISYRYIYVLKVTEVLDGFRHETYNSSKFSVLYSFKKKKRMLNPRFWELAENEGDELCTPSVRRNASFFSLVPKCPLSLAKDLGFQLLFDDIDITMPVTNVQPDDDKLEELVVRECVAENEDKPKCAAENEELVQHEYNPHQHQHQHPPPSYLAPPPPSPSEYQPHTCHATAVEYETHAYPVPSHASGQDSYAQPVAVAATRGVVDVYQAYGGVASGQTLPVQVLFKNLNVDLKEVSPSSLFMDKVREVEGNPDFSNKMSGQLNNHQ</sequence>
<feature type="compositionally biased region" description="Pro residues" evidence="1">
    <location>
        <begin position="212"/>
        <end position="225"/>
    </location>
</feature>
<dbReference type="Proteomes" id="UP001177003">
    <property type="component" value="Chromosome 5"/>
</dbReference>
<organism evidence="2 3">
    <name type="scientific">Lactuca saligna</name>
    <name type="common">Willowleaf lettuce</name>
    <dbReference type="NCBI Taxonomy" id="75948"/>
    <lineage>
        <taxon>Eukaryota</taxon>
        <taxon>Viridiplantae</taxon>
        <taxon>Streptophyta</taxon>
        <taxon>Embryophyta</taxon>
        <taxon>Tracheophyta</taxon>
        <taxon>Spermatophyta</taxon>
        <taxon>Magnoliopsida</taxon>
        <taxon>eudicotyledons</taxon>
        <taxon>Gunneridae</taxon>
        <taxon>Pentapetalae</taxon>
        <taxon>asterids</taxon>
        <taxon>campanulids</taxon>
        <taxon>Asterales</taxon>
        <taxon>Asteraceae</taxon>
        <taxon>Cichorioideae</taxon>
        <taxon>Cichorieae</taxon>
        <taxon>Lactucinae</taxon>
        <taxon>Lactuca</taxon>
    </lineage>
</organism>
<dbReference type="AlphaFoldDB" id="A0AA35Z0A3"/>
<evidence type="ECO:0000313" key="2">
    <source>
        <dbReference type="EMBL" id="CAI9283454.1"/>
    </source>
</evidence>
<proteinExistence type="predicted"/>
<evidence type="ECO:0000313" key="3">
    <source>
        <dbReference type="Proteomes" id="UP001177003"/>
    </source>
</evidence>
<dbReference type="EMBL" id="OX465081">
    <property type="protein sequence ID" value="CAI9283454.1"/>
    <property type="molecule type" value="Genomic_DNA"/>
</dbReference>
<name>A0AA35Z0A3_LACSI</name>
<keyword evidence="3" id="KW-1185">Reference proteome</keyword>
<feature type="region of interest" description="Disordered" evidence="1">
    <location>
        <begin position="204"/>
        <end position="230"/>
    </location>
</feature>
<reference evidence="2" key="1">
    <citation type="submission" date="2023-04" db="EMBL/GenBank/DDBJ databases">
        <authorList>
            <person name="Vijverberg K."/>
            <person name="Xiong W."/>
            <person name="Schranz E."/>
        </authorList>
    </citation>
    <scope>NUCLEOTIDE SEQUENCE</scope>
</reference>
<gene>
    <name evidence="2" type="ORF">LSALG_LOCUS23052</name>
</gene>